<dbReference type="InterPro" id="IPR034672">
    <property type="entry name" value="SIK"/>
</dbReference>
<evidence type="ECO:0000256" key="6">
    <source>
        <dbReference type="ARBA" id="ARBA00022553"/>
    </source>
</evidence>
<dbReference type="PROSITE" id="PS00107">
    <property type="entry name" value="PROTEIN_KINASE_ATP"/>
    <property type="match status" value="1"/>
</dbReference>
<dbReference type="InterPro" id="IPR011009">
    <property type="entry name" value="Kinase-like_dom_sf"/>
</dbReference>
<dbReference type="Ensembl" id="ENSMMOT00000016191.1">
    <property type="protein sequence ID" value="ENSMMOP00000015925.1"/>
    <property type="gene ID" value="ENSMMOG00000012153.1"/>
</dbReference>
<evidence type="ECO:0000256" key="1">
    <source>
        <dbReference type="ARBA" id="ARBA00001946"/>
    </source>
</evidence>
<evidence type="ECO:0000256" key="9">
    <source>
        <dbReference type="ARBA" id="ARBA00022741"/>
    </source>
</evidence>
<proteinExistence type="predicted"/>
<evidence type="ECO:0000256" key="13">
    <source>
        <dbReference type="ARBA" id="ARBA00047899"/>
    </source>
</evidence>
<evidence type="ECO:0000259" key="18">
    <source>
        <dbReference type="PROSITE" id="PS50030"/>
    </source>
</evidence>
<evidence type="ECO:0000256" key="11">
    <source>
        <dbReference type="ARBA" id="ARBA00022840"/>
    </source>
</evidence>
<evidence type="ECO:0000256" key="8">
    <source>
        <dbReference type="ARBA" id="ARBA00022723"/>
    </source>
</evidence>
<dbReference type="AlphaFoldDB" id="A0A3Q4BBN0"/>
<keyword evidence="20" id="KW-1185">Reference proteome</keyword>
<dbReference type="GO" id="GO:0005737">
    <property type="term" value="C:cytoplasm"/>
    <property type="evidence" value="ECO:0007669"/>
    <property type="project" value="UniProtKB-SubCell"/>
</dbReference>
<dbReference type="CDD" id="cd14409">
    <property type="entry name" value="UBA_SIK2"/>
    <property type="match status" value="1"/>
</dbReference>
<feature type="region of interest" description="Disordered" evidence="16">
    <location>
        <begin position="734"/>
        <end position="761"/>
    </location>
</feature>
<dbReference type="PANTHER" id="PTHR24346">
    <property type="entry name" value="MAP/MICROTUBULE AFFINITY-REGULATING KINASE"/>
    <property type="match status" value="1"/>
</dbReference>
<reference evidence="19" key="2">
    <citation type="submission" date="2025-09" db="UniProtKB">
        <authorList>
            <consortium name="Ensembl"/>
        </authorList>
    </citation>
    <scope>IDENTIFICATION</scope>
</reference>
<comment type="catalytic activity">
    <reaction evidence="13">
        <text>L-threonyl-[protein] + ATP = O-phospho-L-threonyl-[protein] + ADP + H(+)</text>
        <dbReference type="Rhea" id="RHEA:46608"/>
        <dbReference type="Rhea" id="RHEA-COMP:11060"/>
        <dbReference type="Rhea" id="RHEA-COMP:11605"/>
        <dbReference type="ChEBI" id="CHEBI:15378"/>
        <dbReference type="ChEBI" id="CHEBI:30013"/>
        <dbReference type="ChEBI" id="CHEBI:30616"/>
        <dbReference type="ChEBI" id="CHEBI:61977"/>
        <dbReference type="ChEBI" id="CHEBI:456216"/>
        <dbReference type="EC" id="2.7.11.1"/>
    </reaction>
</comment>
<keyword evidence="6" id="KW-0597">Phosphoprotein</keyword>
<comment type="cofactor">
    <cofactor evidence="1">
        <name>Mg(2+)</name>
        <dbReference type="ChEBI" id="CHEBI:18420"/>
    </cofactor>
</comment>
<evidence type="ECO:0000313" key="19">
    <source>
        <dbReference type="Ensembl" id="ENSMMOP00000015925.1"/>
    </source>
</evidence>
<evidence type="ECO:0000256" key="16">
    <source>
        <dbReference type="SAM" id="MobiDB-lite"/>
    </source>
</evidence>
<evidence type="ECO:0000256" key="7">
    <source>
        <dbReference type="ARBA" id="ARBA00022679"/>
    </source>
</evidence>
<comment type="catalytic activity">
    <reaction evidence="14">
        <text>L-seryl-[protein] + ATP = O-phospho-L-seryl-[protein] + ADP + H(+)</text>
        <dbReference type="Rhea" id="RHEA:17989"/>
        <dbReference type="Rhea" id="RHEA-COMP:9863"/>
        <dbReference type="Rhea" id="RHEA-COMP:11604"/>
        <dbReference type="ChEBI" id="CHEBI:15378"/>
        <dbReference type="ChEBI" id="CHEBI:29999"/>
        <dbReference type="ChEBI" id="CHEBI:30616"/>
        <dbReference type="ChEBI" id="CHEBI:83421"/>
        <dbReference type="ChEBI" id="CHEBI:456216"/>
        <dbReference type="EC" id="2.7.11.1"/>
    </reaction>
</comment>
<dbReference type="InterPro" id="IPR015940">
    <property type="entry name" value="UBA"/>
</dbReference>
<dbReference type="Proteomes" id="UP000261620">
    <property type="component" value="Unplaced"/>
</dbReference>
<dbReference type="STRING" id="94237.ENSMMOP00000015925"/>
<dbReference type="GO" id="GO:0035556">
    <property type="term" value="P:intracellular signal transduction"/>
    <property type="evidence" value="ECO:0007669"/>
    <property type="project" value="TreeGrafter"/>
</dbReference>
<dbReference type="InterPro" id="IPR008271">
    <property type="entry name" value="Ser/Thr_kinase_AS"/>
</dbReference>
<keyword evidence="8" id="KW-0479">Metal-binding</keyword>
<keyword evidence="12" id="KW-0460">Magnesium</keyword>
<dbReference type="CDD" id="cd14071">
    <property type="entry name" value="STKc_SIK"/>
    <property type="match status" value="1"/>
</dbReference>
<dbReference type="PROSITE" id="PS50030">
    <property type="entry name" value="UBA"/>
    <property type="match status" value="1"/>
</dbReference>
<evidence type="ECO:0000256" key="14">
    <source>
        <dbReference type="ARBA" id="ARBA00048679"/>
    </source>
</evidence>
<dbReference type="SMART" id="SM00220">
    <property type="entry name" value="S_TKc"/>
    <property type="match status" value="1"/>
</dbReference>
<keyword evidence="9 15" id="KW-0547">Nucleotide-binding</keyword>
<dbReference type="PROSITE" id="PS50011">
    <property type="entry name" value="PROTEIN_KINASE_DOM"/>
    <property type="match status" value="1"/>
</dbReference>
<dbReference type="Pfam" id="PF23312">
    <property type="entry name" value="UBA_SIK3"/>
    <property type="match status" value="1"/>
</dbReference>
<dbReference type="GO" id="GO:0005524">
    <property type="term" value="F:ATP binding"/>
    <property type="evidence" value="ECO:0007669"/>
    <property type="project" value="UniProtKB-UniRule"/>
</dbReference>
<evidence type="ECO:0000256" key="2">
    <source>
        <dbReference type="ARBA" id="ARBA00004496"/>
    </source>
</evidence>
<evidence type="ECO:0000259" key="17">
    <source>
        <dbReference type="PROSITE" id="PS50011"/>
    </source>
</evidence>
<organism evidence="19 20">
    <name type="scientific">Mola mola</name>
    <name type="common">Ocean sunfish</name>
    <name type="synonym">Tetraodon mola</name>
    <dbReference type="NCBI Taxonomy" id="94237"/>
    <lineage>
        <taxon>Eukaryota</taxon>
        <taxon>Metazoa</taxon>
        <taxon>Chordata</taxon>
        <taxon>Craniata</taxon>
        <taxon>Vertebrata</taxon>
        <taxon>Euteleostomi</taxon>
        <taxon>Actinopterygii</taxon>
        <taxon>Neopterygii</taxon>
        <taxon>Teleostei</taxon>
        <taxon>Neoteleostei</taxon>
        <taxon>Acanthomorphata</taxon>
        <taxon>Eupercaria</taxon>
        <taxon>Tetraodontiformes</taxon>
        <taxon>Molidae</taxon>
        <taxon>Mola</taxon>
    </lineage>
</organism>
<dbReference type="FunFam" id="1.10.510.10:FF:000154">
    <property type="entry name" value="Serine/threonine-protein kinase SIK2"/>
    <property type="match status" value="1"/>
</dbReference>
<dbReference type="InterPro" id="IPR057380">
    <property type="entry name" value="UBA_SIK1/2/3"/>
</dbReference>
<feature type="binding site" evidence="15">
    <location>
        <position position="50"/>
    </location>
    <ligand>
        <name>ATP</name>
        <dbReference type="ChEBI" id="CHEBI:30616"/>
    </ligand>
</feature>
<evidence type="ECO:0000313" key="20">
    <source>
        <dbReference type="Proteomes" id="UP000261620"/>
    </source>
</evidence>
<protein>
    <recommendedName>
        <fullName evidence="3">non-specific serine/threonine protein kinase</fullName>
        <ecNumber evidence="3">2.7.11.1</ecNumber>
    </recommendedName>
</protein>
<keyword evidence="7" id="KW-0808">Transferase</keyword>
<dbReference type="Pfam" id="PF00069">
    <property type="entry name" value="Pkinase"/>
    <property type="match status" value="1"/>
</dbReference>
<keyword evidence="4" id="KW-0963">Cytoplasm</keyword>
<keyword evidence="10" id="KW-0418">Kinase</keyword>
<accession>A0A3Q4BBN0</accession>
<dbReference type="InterPro" id="IPR017441">
    <property type="entry name" value="Protein_kinase_ATP_BS"/>
</dbReference>
<dbReference type="GO" id="GO:0046872">
    <property type="term" value="F:metal ion binding"/>
    <property type="evidence" value="ECO:0007669"/>
    <property type="project" value="UniProtKB-KW"/>
</dbReference>
<name>A0A3Q4BBN0_MOLML</name>
<sequence>MVMADSAQKPLIRGPVRVGFYDIERTLGKGNFAVVKLARHRITKTEVAIKIIDKTQLDAVNLEKIYREVQIMKMLDHPHIIKLYQVMETKNMLYLVTEYAKNGEIFDYLAKHGRLNELEARRKFWQILSAVEYCHNRNIVHRDLKAENLLLDGHMNIKIADFGFGNFFQPGEPLATWCGSPPYAAPEVFEGQQYEGPQLDIWSMGVVLYVLVCGALPFDGPTLPVLRQRVLEGRFRIPYFMTEDCEHLIRRMLVLDPSKRLCVAQIKEHKWMAPYVPVQRPVLHQLSLSAEGDAGIGEYSEQVLRLMHSLGIDQHKTIESLQNKSYNHFAAIYYLLVERLKAHRCSFPIEQRLDARQRRPSTIAEQTVVKSTSGSAQVGLLPQGVRLLRSSAVPQASPDAFAFPQTACSLEQNFNVEDINTPKVNGCLMDPLPPSTVLRKSSTSSPSNMMETSIDEGIETEEPDTEEDPPHLLSAYQTARFGQRRHTLSEVTNQPGKLFTLGHNPSMGSVDSDIGYDMGSVHSDIGLLEDPPSLSEVVSANSSAPAVTPTPFLSARPANPAMAALTSQHREAHNRSPISFREGRRASDTSLTQGLVAFRQHLQNLARTKGILELNKVQMLVEQMGSGEGAAMGPVGPQHHLHNLLEVSTSPHINSTQTHSRSLSSQSRSHLETQYLTHRLQVPASCQLFCKEAPRSLEQQLQEHRLNQKRMYLQHPQGMGLQTYFNQMQIAEGSYPTGSPPLDPALPQTSPQGPPMSASHQPHLSPLMEPGEGLVYDPYMSHHHHYNQHMSPGSHLHLLHNRQPQEATASGLGFSYPGACEQQVLGLPAESLLPEQYEFPLDPALLPPPVPGEAEAVAGVFCGPGQSDGLGLPELQSSLLDSEMMETVDSQHGFVLVN</sequence>
<evidence type="ECO:0000256" key="10">
    <source>
        <dbReference type="ARBA" id="ARBA00022777"/>
    </source>
</evidence>
<evidence type="ECO:0000256" key="12">
    <source>
        <dbReference type="ARBA" id="ARBA00022842"/>
    </source>
</evidence>
<dbReference type="GO" id="GO:0050321">
    <property type="term" value="F:tau-protein kinase activity"/>
    <property type="evidence" value="ECO:0007669"/>
    <property type="project" value="TreeGrafter"/>
</dbReference>
<evidence type="ECO:0000256" key="4">
    <source>
        <dbReference type="ARBA" id="ARBA00022490"/>
    </source>
</evidence>
<feature type="domain" description="UBA" evidence="18">
    <location>
        <begin position="298"/>
        <end position="338"/>
    </location>
</feature>
<keyword evidence="11 15" id="KW-0067">ATP-binding</keyword>
<evidence type="ECO:0000256" key="15">
    <source>
        <dbReference type="PROSITE-ProRule" id="PRU10141"/>
    </source>
</evidence>
<comment type="subcellular location">
    <subcellularLocation>
        <location evidence="2">Cytoplasm</location>
    </subcellularLocation>
</comment>
<dbReference type="PROSITE" id="PS00108">
    <property type="entry name" value="PROTEIN_KINASE_ST"/>
    <property type="match status" value="1"/>
</dbReference>
<dbReference type="PANTHER" id="PTHR24346:SF38">
    <property type="entry name" value="NON-SPECIFIC SERINE_THREONINE PROTEIN KINASE"/>
    <property type="match status" value="1"/>
</dbReference>
<dbReference type="Gene3D" id="1.10.510.10">
    <property type="entry name" value="Transferase(Phosphotransferase) domain 1"/>
    <property type="match status" value="1"/>
</dbReference>
<keyword evidence="5" id="KW-0723">Serine/threonine-protein kinase</keyword>
<dbReference type="OMA" id="GPPMTIR"/>
<evidence type="ECO:0000256" key="5">
    <source>
        <dbReference type="ARBA" id="ARBA00022527"/>
    </source>
</evidence>
<feature type="domain" description="Protein kinase" evidence="17">
    <location>
        <begin position="21"/>
        <end position="272"/>
    </location>
</feature>
<dbReference type="FunFam" id="3.30.200.20:FF:000003">
    <property type="entry name" value="Non-specific serine/threonine protein kinase"/>
    <property type="match status" value="1"/>
</dbReference>
<dbReference type="SUPFAM" id="SSF56112">
    <property type="entry name" value="Protein kinase-like (PK-like)"/>
    <property type="match status" value="1"/>
</dbReference>
<reference evidence="19" key="1">
    <citation type="submission" date="2025-08" db="UniProtKB">
        <authorList>
            <consortium name="Ensembl"/>
        </authorList>
    </citation>
    <scope>IDENTIFICATION</scope>
</reference>
<evidence type="ECO:0000256" key="3">
    <source>
        <dbReference type="ARBA" id="ARBA00012513"/>
    </source>
</evidence>
<dbReference type="InterPro" id="IPR000719">
    <property type="entry name" value="Prot_kinase_dom"/>
</dbReference>
<dbReference type="EC" id="2.7.11.1" evidence="3"/>
<dbReference type="GO" id="GO:0000226">
    <property type="term" value="P:microtubule cytoskeleton organization"/>
    <property type="evidence" value="ECO:0007669"/>
    <property type="project" value="TreeGrafter"/>
</dbReference>